<keyword evidence="4" id="KW-1185">Reference proteome</keyword>
<evidence type="ECO:0000313" key="3">
    <source>
        <dbReference type="EMBL" id="KAK5080133.1"/>
    </source>
</evidence>
<dbReference type="InterPro" id="IPR011008">
    <property type="entry name" value="Dimeric_a/b-barrel"/>
</dbReference>
<proteinExistence type="predicted"/>
<sequence length="289" mass="31946">MGATEIAIFPLQEGKYPDDANSTAGQVLRDTLNTLTEQPGFQRAYWGREVENPNTLRLFVDWEDVDAHISFTKKDHYKPFLERFGQIAVLDKAKLFHAHLSPHPPDEALSDHVSPVTEILNLYFPTDYSDADQNTLVENMKKMVSIIEKEATTQKASAGGWVVEDIEIPGTSEKGKCYQAFIGWDSVEAHMDFRNHQAFKDNIHLLRQAKDLKHLQVVHYSGTQVDKGAGGVADLGGDASTAIQGEVLNPIEEGKSAPKSRSDGTTTKNNDDLKGAANSLKKERQGRGA</sequence>
<feature type="compositionally biased region" description="Basic and acidic residues" evidence="1">
    <location>
        <begin position="269"/>
        <end position="289"/>
    </location>
</feature>
<evidence type="ECO:0000256" key="1">
    <source>
        <dbReference type="SAM" id="MobiDB-lite"/>
    </source>
</evidence>
<feature type="compositionally biased region" description="Basic and acidic residues" evidence="1">
    <location>
        <begin position="252"/>
        <end position="262"/>
    </location>
</feature>
<reference evidence="3 4" key="1">
    <citation type="submission" date="2023-08" db="EMBL/GenBank/DDBJ databases">
        <title>Black Yeasts Isolated from many extreme environments.</title>
        <authorList>
            <person name="Coleine C."/>
            <person name="Stajich J.E."/>
            <person name="Selbmann L."/>
        </authorList>
    </citation>
    <scope>NUCLEOTIDE SEQUENCE [LARGE SCALE GENOMIC DNA]</scope>
    <source>
        <strain evidence="3 4">CCFEE 5910</strain>
    </source>
</reference>
<protein>
    <recommendedName>
        <fullName evidence="2">ABM domain-containing protein</fullName>
    </recommendedName>
</protein>
<dbReference type="AlphaFoldDB" id="A0AAN7QA83"/>
<dbReference type="EMBL" id="JAVRRJ010000021">
    <property type="protein sequence ID" value="KAK5080133.1"/>
    <property type="molecule type" value="Genomic_DNA"/>
</dbReference>
<accession>A0AAN7QA83</accession>
<name>A0AAN7QA83_9EURO</name>
<dbReference type="Gene3D" id="3.30.70.100">
    <property type="match status" value="2"/>
</dbReference>
<dbReference type="Proteomes" id="UP001309876">
    <property type="component" value="Unassembled WGS sequence"/>
</dbReference>
<feature type="domain" description="ABM" evidence="2">
    <location>
        <begin position="25"/>
        <end position="82"/>
    </location>
</feature>
<organism evidence="3 4">
    <name type="scientific">Lithohypha guttulata</name>
    <dbReference type="NCBI Taxonomy" id="1690604"/>
    <lineage>
        <taxon>Eukaryota</taxon>
        <taxon>Fungi</taxon>
        <taxon>Dikarya</taxon>
        <taxon>Ascomycota</taxon>
        <taxon>Pezizomycotina</taxon>
        <taxon>Eurotiomycetes</taxon>
        <taxon>Chaetothyriomycetidae</taxon>
        <taxon>Chaetothyriales</taxon>
        <taxon>Trichomeriaceae</taxon>
        <taxon>Lithohypha</taxon>
    </lineage>
</organism>
<evidence type="ECO:0000313" key="4">
    <source>
        <dbReference type="Proteomes" id="UP001309876"/>
    </source>
</evidence>
<comment type="caution">
    <text evidence="3">The sequence shown here is derived from an EMBL/GenBank/DDBJ whole genome shotgun (WGS) entry which is preliminary data.</text>
</comment>
<dbReference type="Pfam" id="PF03992">
    <property type="entry name" value="ABM"/>
    <property type="match status" value="1"/>
</dbReference>
<feature type="region of interest" description="Disordered" evidence="1">
    <location>
        <begin position="245"/>
        <end position="289"/>
    </location>
</feature>
<dbReference type="SUPFAM" id="SSF54909">
    <property type="entry name" value="Dimeric alpha+beta barrel"/>
    <property type="match status" value="1"/>
</dbReference>
<evidence type="ECO:0000259" key="2">
    <source>
        <dbReference type="Pfam" id="PF03992"/>
    </source>
</evidence>
<dbReference type="InterPro" id="IPR007138">
    <property type="entry name" value="ABM_dom"/>
</dbReference>
<gene>
    <name evidence="3" type="ORF">LTR05_008792</name>
</gene>